<dbReference type="InterPro" id="IPR013320">
    <property type="entry name" value="ConA-like_dom_sf"/>
</dbReference>
<reference evidence="1" key="1">
    <citation type="submission" date="2018-05" db="EMBL/GenBank/DDBJ databases">
        <authorList>
            <person name="Lanie J.A."/>
            <person name="Ng W.-L."/>
            <person name="Kazmierczak K.M."/>
            <person name="Andrzejewski T.M."/>
            <person name="Davidsen T.M."/>
            <person name="Wayne K.J."/>
            <person name="Tettelin H."/>
            <person name="Glass J.I."/>
            <person name="Rusch D."/>
            <person name="Podicherti R."/>
            <person name="Tsui H.-C.T."/>
            <person name="Winkler M.E."/>
        </authorList>
    </citation>
    <scope>NUCLEOTIDE SEQUENCE</scope>
</reference>
<dbReference type="Pfam" id="PF13385">
    <property type="entry name" value="Laminin_G_3"/>
    <property type="match status" value="1"/>
</dbReference>
<dbReference type="EMBL" id="UINC01001693">
    <property type="protein sequence ID" value="SUZ86647.1"/>
    <property type="molecule type" value="Genomic_DNA"/>
</dbReference>
<dbReference type="Gene3D" id="2.60.120.200">
    <property type="match status" value="1"/>
</dbReference>
<organism evidence="1">
    <name type="scientific">marine metagenome</name>
    <dbReference type="NCBI Taxonomy" id="408172"/>
    <lineage>
        <taxon>unclassified sequences</taxon>
        <taxon>metagenomes</taxon>
        <taxon>ecological metagenomes</taxon>
    </lineage>
</organism>
<evidence type="ECO:0008006" key="2">
    <source>
        <dbReference type="Google" id="ProtNLM"/>
    </source>
</evidence>
<protein>
    <recommendedName>
        <fullName evidence="2">LamG domain-containing protein</fullName>
    </recommendedName>
</protein>
<proteinExistence type="predicted"/>
<name>A0A381R9W9_9ZZZZ</name>
<dbReference type="SUPFAM" id="SSF49899">
    <property type="entry name" value="Concanavalin A-like lectins/glucanases"/>
    <property type="match status" value="1"/>
</dbReference>
<gene>
    <name evidence="1" type="ORF">METZ01_LOCUS39501</name>
</gene>
<sequence>MIKSNLILFLLILTFTESFSQILPSYQGIYFKKKIIESNLILHLDASNSSSFDSNNLTVWNDLSSSDNDFTLKNGGVTFSSDNGGNLVFDGYDYFCINPISDLNTSNLTISLWIKVTSVTNRNGVLVESSRTPTNIDDEFVFQVKENTGKLLFWDHDGSYGFNTQSSSSVLENPVAWKFVTFTKSGTTGKYYINTSLDASITASHNVNYGSDWFCIGRDYRHDPDFANHSTRYGFNGNMGAVYVYSSTLTQSEIEKNYNATKSRYGY</sequence>
<dbReference type="AlphaFoldDB" id="A0A381R9W9"/>
<evidence type="ECO:0000313" key="1">
    <source>
        <dbReference type="EMBL" id="SUZ86647.1"/>
    </source>
</evidence>
<accession>A0A381R9W9</accession>